<feature type="domain" description="Chlorhexidine efflux transporter" evidence="2">
    <location>
        <begin position="69"/>
        <end position="131"/>
    </location>
</feature>
<protein>
    <submittedName>
        <fullName evidence="3">PACE efflux transporter</fullName>
    </submittedName>
</protein>
<evidence type="ECO:0000256" key="1">
    <source>
        <dbReference type="SAM" id="Phobius"/>
    </source>
</evidence>
<dbReference type="NCBIfam" id="NF033664">
    <property type="entry name" value="PACE_transport"/>
    <property type="match status" value="1"/>
</dbReference>
<sequence>MTHKERIFHMVLFEALALALLTLAAIYMTGKEALSMGGLAVCLSLIAMVWSYLYNLAYDHYFGADRSRRKLTERILHGLAFELGMVVLSFPVIMYVTQLDLLSVFLMDMGVVLFFLVYAVLFNWGYDIIRKQVMLWQESPVNAE</sequence>
<dbReference type="AlphaFoldDB" id="A0AAE9YX81"/>
<reference evidence="3 4" key="2">
    <citation type="journal article" date="2022" name="Mar. Drugs">
        <title>Bioassay-Guided Fractionation Leads to the Detection of Cholic Acid Generated by the Rare Thalassomonas sp.</title>
        <authorList>
            <person name="Pheiffer F."/>
            <person name="Schneider Y.K."/>
            <person name="Hansen E.H."/>
            <person name="Andersen J.H."/>
            <person name="Isaksson J."/>
            <person name="Busche T."/>
            <person name="R C."/>
            <person name="Kalinowski J."/>
            <person name="Zyl L.V."/>
            <person name="Trindade M."/>
        </authorList>
    </citation>
    <scope>NUCLEOTIDE SEQUENCE [LARGE SCALE GENOMIC DNA]</scope>
    <source>
        <strain evidence="3 4">A5K-106</strain>
    </source>
</reference>
<gene>
    <name evidence="3" type="ORF">SG35_011735</name>
</gene>
<evidence type="ECO:0000313" key="4">
    <source>
        <dbReference type="Proteomes" id="UP000032568"/>
    </source>
</evidence>
<feature type="transmembrane region" description="Helical" evidence="1">
    <location>
        <begin position="7"/>
        <end position="27"/>
    </location>
</feature>
<name>A0AAE9YX81_9GAMM</name>
<feature type="transmembrane region" description="Helical" evidence="1">
    <location>
        <begin position="102"/>
        <end position="126"/>
    </location>
</feature>
<organism evidence="3 4">
    <name type="scientific">Thalassomonas actiniarum</name>
    <dbReference type="NCBI Taxonomy" id="485447"/>
    <lineage>
        <taxon>Bacteria</taxon>
        <taxon>Pseudomonadati</taxon>
        <taxon>Pseudomonadota</taxon>
        <taxon>Gammaproteobacteria</taxon>
        <taxon>Alteromonadales</taxon>
        <taxon>Colwelliaceae</taxon>
        <taxon>Thalassomonas</taxon>
    </lineage>
</organism>
<feature type="transmembrane region" description="Helical" evidence="1">
    <location>
        <begin position="75"/>
        <end position="96"/>
    </location>
</feature>
<feature type="domain" description="Chlorhexidine efflux transporter" evidence="2">
    <location>
        <begin position="2"/>
        <end position="63"/>
    </location>
</feature>
<evidence type="ECO:0000313" key="3">
    <source>
        <dbReference type="EMBL" id="WDE01247.1"/>
    </source>
</evidence>
<reference evidence="3 4" key="1">
    <citation type="journal article" date="2015" name="Genome Announc.">
        <title>Draft Genome Sequences of Marine Isolates of Thalassomonas viridans and Thalassomonas actiniarum.</title>
        <authorList>
            <person name="Olonade I."/>
            <person name="van Zyl L.J."/>
            <person name="Trindade M."/>
        </authorList>
    </citation>
    <scope>NUCLEOTIDE SEQUENCE [LARGE SCALE GENOMIC DNA]</scope>
    <source>
        <strain evidence="3 4">A5K-106</strain>
    </source>
</reference>
<dbReference type="EMBL" id="CP059735">
    <property type="protein sequence ID" value="WDE01247.1"/>
    <property type="molecule type" value="Genomic_DNA"/>
</dbReference>
<dbReference type="InterPro" id="IPR058208">
    <property type="entry name" value="PACE"/>
</dbReference>
<keyword evidence="1" id="KW-1133">Transmembrane helix</keyword>
<accession>A0AAE9YX81</accession>
<proteinExistence type="predicted"/>
<feature type="transmembrane region" description="Helical" evidence="1">
    <location>
        <begin position="33"/>
        <end position="54"/>
    </location>
</feature>
<dbReference type="RefSeq" id="WP_044831542.1">
    <property type="nucleotide sequence ID" value="NZ_CP059735.1"/>
</dbReference>
<dbReference type="Proteomes" id="UP000032568">
    <property type="component" value="Chromosome"/>
</dbReference>
<keyword evidence="4" id="KW-1185">Reference proteome</keyword>
<keyword evidence="1" id="KW-0812">Transmembrane</keyword>
<dbReference type="Pfam" id="PF05232">
    <property type="entry name" value="BTP"/>
    <property type="match status" value="2"/>
</dbReference>
<evidence type="ECO:0000259" key="2">
    <source>
        <dbReference type="Pfam" id="PF05232"/>
    </source>
</evidence>
<dbReference type="InterPro" id="IPR007896">
    <property type="entry name" value="BTP_bacteria"/>
</dbReference>
<keyword evidence="1" id="KW-0472">Membrane</keyword>
<dbReference type="KEGG" id="tact:SG35_011735"/>